<keyword evidence="2" id="KW-1185">Reference proteome</keyword>
<dbReference type="EMBL" id="FOSC01000009">
    <property type="protein sequence ID" value="SFK01998.1"/>
    <property type="molecule type" value="Genomic_DNA"/>
</dbReference>
<dbReference type="OrthoDB" id="6198226at2"/>
<dbReference type="RefSeq" id="WP_091705382.1">
    <property type="nucleotide sequence ID" value="NZ_BMYN01000005.1"/>
</dbReference>
<sequence>MQAQKTGLRNDLAFHYCTDASDFLDRFNLLYEHYSKTKRFKCFVDLLMGFECILKSHIFLSHQSDDMKEVYKAVRRCGHSLSRLGSLANYSSATDYQAIQENLGEYSVFLRYSLDAYENFLPSCAGFGEGKYNYSSTLTNHPWMMSQRDLLQKLIDLTSDEFGGFVDLDFDKIVDEAKQMREFAKDVGVVNS</sequence>
<dbReference type="Proteomes" id="UP000199445">
    <property type="component" value="Unassembled WGS sequence"/>
</dbReference>
<name>A0A1I3W335_9GAMM</name>
<reference evidence="1 2" key="1">
    <citation type="submission" date="2016-10" db="EMBL/GenBank/DDBJ databases">
        <authorList>
            <person name="de Groot N.N."/>
        </authorList>
    </citation>
    <scope>NUCLEOTIDE SEQUENCE [LARGE SCALE GENOMIC DNA]</scope>
    <source>
        <strain evidence="1 2">IBRC-M 10445</strain>
    </source>
</reference>
<evidence type="ECO:0000313" key="2">
    <source>
        <dbReference type="Proteomes" id="UP000199445"/>
    </source>
</evidence>
<proteinExistence type="predicted"/>
<protein>
    <submittedName>
        <fullName evidence="1">Uncharacterized protein</fullName>
    </submittedName>
</protein>
<gene>
    <name evidence="1" type="ORF">SAMN05216429_10910</name>
</gene>
<organism evidence="1 2">
    <name type="scientific">Marinobacter persicus</name>
    <dbReference type="NCBI Taxonomy" id="930118"/>
    <lineage>
        <taxon>Bacteria</taxon>
        <taxon>Pseudomonadati</taxon>
        <taxon>Pseudomonadota</taxon>
        <taxon>Gammaproteobacteria</taxon>
        <taxon>Pseudomonadales</taxon>
        <taxon>Marinobacteraceae</taxon>
        <taxon>Marinobacter</taxon>
    </lineage>
</organism>
<evidence type="ECO:0000313" key="1">
    <source>
        <dbReference type="EMBL" id="SFK01998.1"/>
    </source>
</evidence>
<accession>A0A1I3W335</accession>
<dbReference type="AlphaFoldDB" id="A0A1I3W335"/>